<name>A0A9D2N4B6_9FIRM</name>
<dbReference type="SUPFAM" id="SSF109604">
    <property type="entry name" value="HD-domain/PDEase-like"/>
    <property type="match status" value="1"/>
</dbReference>
<protein>
    <submittedName>
        <fullName evidence="2">HD domain-containing protein</fullName>
    </submittedName>
</protein>
<dbReference type="EMBL" id="DWWT01000080">
    <property type="protein sequence ID" value="HJC07331.1"/>
    <property type="molecule type" value="Genomic_DNA"/>
</dbReference>
<accession>A0A9D2N4B6</accession>
<evidence type="ECO:0000313" key="3">
    <source>
        <dbReference type="Proteomes" id="UP000823910"/>
    </source>
</evidence>
<dbReference type="Gene3D" id="1.10.3210.10">
    <property type="entry name" value="Hypothetical protein af1432"/>
    <property type="match status" value="1"/>
</dbReference>
<feature type="domain" description="HD" evidence="1">
    <location>
        <begin position="21"/>
        <end position="110"/>
    </location>
</feature>
<dbReference type="InterPro" id="IPR006674">
    <property type="entry name" value="HD_domain"/>
</dbReference>
<organism evidence="2 3">
    <name type="scientific">Candidatus Enterocloster excrementipullorum</name>
    <dbReference type="NCBI Taxonomy" id="2838559"/>
    <lineage>
        <taxon>Bacteria</taxon>
        <taxon>Bacillati</taxon>
        <taxon>Bacillota</taxon>
        <taxon>Clostridia</taxon>
        <taxon>Lachnospirales</taxon>
        <taxon>Lachnospiraceae</taxon>
        <taxon>Enterocloster</taxon>
    </lineage>
</organism>
<sequence>MLKETIIAKMIDFYRGNAEDISHFLKVYAFAHTIGGLEGLDASARDTLEIAAIVHDIACPLCREKYGNTHGKHQEEESEALLEEFLREFALAGERKERIIFLVTHHHTYSGVDGMDYQILLEADYLVNAAESEKYGKSWKAVRENVFRTKTGIRFLEAEMGAGGENGDPLPRI</sequence>
<dbReference type="Pfam" id="PF01966">
    <property type="entry name" value="HD"/>
    <property type="match status" value="1"/>
</dbReference>
<proteinExistence type="predicted"/>
<gene>
    <name evidence="2" type="ORF">H9704_14505</name>
</gene>
<reference evidence="2" key="2">
    <citation type="submission" date="2021-04" db="EMBL/GenBank/DDBJ databases">
        <authorList>
            <person name="Gilroy R."/>
        </authorList>
    </citation>
    <scope>NUCLEOTIDE SEQUENCE</scope>
    <source>
        <strain evidence="2">CHK180-15479</strain>
    </source>
</reference>
<evidence type="ECO:0000259" key="1">
    <source>
        <dbReference type="Pfam" id="PF01966"/>
    </source>
</evidence>
<evidence type="ECO:0000313" key="2">
    <source>
        <dbReference type="EMBL" id="HJC07331.1"/>
    </source>
</evidence>
<reference evidence="2" key="1">
    <citation type="journal article" date="2021" name="PeerJ">
        <title>Extensive microbial diversity within the chicken gut microbiome revealed by metagenomics and culture.</title>
        <authorList>
            <person name="Gilroy R."/>
            <person name="Ravi A."/>
            <person name="Getino M."/>
            <person name="Pursley I."/>
            <person name="Horton D.L."/>
            <person name="Alikhan N.F."/>
            <person name="Baker D."/>
            <person name="Gharbi K."/>
            <person name="Hall N."/>
            <person name="Watson M."/>
            <person name="Adriaenssens E.M."/>
            <person name="Foster-Nyarko E."/>
            <person name="Jarju S."/>
            <person name="Secka A."/>
            <person name="Antonio M."/>
            <person name="Oren A."/>
            <person name="Chaudhuri R.R."/>
            <person name="La Ragione R."/>
            <person name="Hildebrand F."/>
            <person name="Pallen M.J."/>
        </authorList>
    </citation>
    <scope>NUCLEOTIDE SEQUENCE</scope>
    <source>
        <strain evidence="2">CHK180-15479</strain>
    </source>
</reference>
<dbReference type="Proteomes" id="UP000823910">
    <property type="component" value="Unassembled WGS sequence"/>
</dbReference>
<comment type="caution">
    <text evidence="2">The sequence shown here is derived from an EMBL/GenBank/DDBJ whole genome shotgun (WGS) entry which is preliminary data.</text>
</comment>
<dbReference type="AlphaFoldDB" id="A0A9D2N4B6"/>